<dbReference type="InterPro" id="IPR020861">
    <property type="entry name" value="Triosephosphate_isomerase_AS"/>
</dbReference>
<evidence type="ECO:0000256" key="4">
    <source>
        <dbReference type="ARBA" id="ARBA00022490"/>
    </source>
</evidence>
<dbReference type="PANTHER" id="PTHR21139">
    <property type="entry name" value="TRIOSEPHOSPHATE ISOMERASE"/>
    <property type="match status" value="1"/>
</dbReference>
<keyword evidence="5 7" id="KW-0324">Glycolysis</keyword>
<dbReference type="CDD" id="cd00311">
    <property type="entry name" value="TIM"/>
    <property type="match status" value="1"/>
</dbReference>
<organism evidence="9 10">
    <name type="scientific">Allohahella marinimesophila</name>
    <dbReference type="NCBI Taxonomy" id="1054972"/>
    <lineage>
        <taxon>Bacteria</taxon>
        <taxon>Pseudomonadati</taxon>
        <taxon>Pseudomonadota</taxon>
        <taxon>Gammaproteobacteria</taxon>
        <taxon>Oceanospirillales</taxon>
        <taxon>Hahellaceae</taxon>
        <taxon>Allohahella</taxon>
    </lineage>
</organism>
<keyword evidence="3 7" id="KW-0312">Gluconeogenesis</keyword>
<dbReference type="PANTHER" id="PTHR21139:SF42">
    <property type="entry name" value="TRIOSEPHOSPHATE ISOMERASE"/>
    <property type="match status" value="1"/>
</dbReference>
<comment type="catalytic activity">
    <reaction evidence="7 8">
        <text>D-glyceraldehyde 3-phosphate = dihydroxyacetone phosphate</text>
        <dbReference type="Rhea" id="RHEA:18585"/>
        <dbReference type="ChEBI" id="CHEBI:57642"/>
        <dbReference type="ChEBI" id="CHEBI:59776"/>
        <dbReference type="EC" id="5.3.1.1"/>
    </reaction>
</comment>
<evidence type="ECO:0000313" key="9">
    <source>
        <dbReference type="EMBL" id="GAA3974856.1"/>
    </source>
</evidence>
<comment type="caution">
    <text evidence="7">Lacks conserved residue(s) required for the propagation of feature annotation.</text>
</comment>
<gene>
    <name evidence="7 9" type="primary">tpiA</name>
    <name evidence="9" type="ORF">GCM10022278_34830</name>
</gene>
<proteinExistence type="inferred from homology"/>
<keyword evidence="6 7" id="KW-0413">Isomerase</keyword>
<evidence type="ECO:0000256" key="7">
    <source>
        <dbReference type="HAMAP-Rule" id="MF_00147"/>
    </source>
</evidence>
<feature type="active site" description="Electrophile" evidence="7">
    <location>
        <position position="72"/>
    </location>
</feature>
<evidence type="ECO:0000313" key="10">
    <source>
        <dbReference type="Proteomes" id="UP001501337"/>
    </source>
</evidence>
<feature type="binding site" evidence="7">
    <location>
        <position position="156"/>
    </location>
    <ligand>
        <name>substrate</name>
    </ligand>
</feature>
<comment type="caution">
    <text evidence="9">The sequence shown here is derived from an EMBL/GenBank/DDBJ whole genome shotgun (WGS) entry which is preliminary data.</text>
</comment>
<comment type="similarity">
    <text evidence="2 7 8">Belongs to the triosephosphate isomerase family.</text>
</comment>
<dbReference type="Proteomes" id="UP001501337">
    <property type="component" value="Unassembled WGS sequence"/>
</dbReference>
<evidence type="ECO:0000256" key="2">
    <source>
        <dbReference type="ARBA" id="ARBA00007422"/>
    </source>
</evidence>
<feature type="active site" description="Proton acceptor" evidence="7">
    <location>
        <position position="150"/>
    </location>
</feature>
<dbReference type="InterPro" id="IPR022896">
    <property type="entry name" value="TrioseP_Isoase_bac/euk"/>
</dbReference>
<feature type="binding site" evidence="7">
    <location>
        <begin position="216"/>
        <end position="217"/>
    </location>
    <ligand>
        <name>substrate</name>
    </ligand>
</feature>
<dbReference type="NCBIfam" id="TIGR00419">
    <property type="entry name" value="tim"/>
    <property type="match status" value="1"/>
</dbReference>
<dbReference type="GO" id="GO:0016853">
    <property type="term" value="F:isomerase activity"/>
    <property type="evidence" value="ECO:0007669"/>
    <property type="project" value="UniProtKB-KW"/>
</dbReference>
<comment type="pathway">
    <text evidence="7 8">Carbohydrate biosynthesis; gluconeogenesis.</text>
</comment>
<evidence type="ECO:0000256" key="5">
    <source>
        <dbReference type="ARBA" id="ARBA00023152"/>
    </source>
</evidence>
<dbReference type="InterPro" id="IPR000652">
    <property type="entry name" value="Triosephosphate_isomerase"/>
</dbReference>
<comment type="subunit">
    <text evidence="7 8">Homodimer.</text>
</comment>
<evidence type="ECO:0000256" key="8">
    <source>
        <dbReference type="RuleBase" id="RU363013"/>
    </source>
</evidence>
<comment type="subcellular location">
    <subcellularLocation>
        <location evidence="7 8">Cytoplasm</location>
    </subcellularLocation>
</comment>
<comment type="pathway">
    <text evidence="1">Carbohydrate metabolism; erythritol degradation.</text>
</comment>
<dbReference type="SUPFAM" id="SSF51351">
    <property type="entry name" value="Triosephosphate isomerase (TIM)"/>
    <property type="match status" value="1"/>
</dbReference>
<keyword evidence="10" id="KW-1185">Reference proteome</keyword>
<comment type="function">
    <text evidence="7">Involved in the gluconeogenesis. Catalyzes stereospecifically the conversion of dihydroxyacetone phosphate (DHAP) to D-glyceraldehyde-3-phosphate (G3P).</text>
</comment>
<comment type="pathway">
    <text evidence="7 8">Carbohydrate degradation; glycolysis; D-glyceraldehyde 3-phosphate from glycerone phosphate: step 1/1.</text>
</comment>
<evidence type="ECO:0000256" key="1">
    <source>
        <dbReference type="ARBA" id="ARBA00004939"/>
    </source>
</evidence>
<keyword evidence="4 7" id="KW-0963">Cytoplasm</keyword>
<dbReference type="InterPro" id="IPR035990">
    <property type="entry name" value="TIM_sf"/>
</dbReference>
<dbReference type="Gene3D" id="3.20.20.70">
    <property type="entry name" value="Aldolase class I"/>
    <property type="match status" value="1"/>
</dbReference>
<dbReference type="EMBL" id="BAABBO010000018">
    <property type="protein sequence ID" value="GAA3974856.1"/>
    <property type="molecule type" value="Genomic_DNA"/>
</dbReference>
<dbReference type="PROSITE" id="PS00171">
    <property type="entry name" value="TIM_1"/>
    <property type="match status" value="1"/>
</dbReference>
<dbReference type="InterPro" id="IPR013785">
    <property type="entry name" value="Aldolase_TIM"/>
</dbReference>
<reference evidence="10" key="1">
    <citation type="journal article" date="2019" name="Int. J. Syst. Evol. Microbiol.">
        <title>The Global Catalogue of Microorganisms (GCM) 10K type strain sequencing project: providing services to taxonomists for standard genome sequencing and annotation.</title>
        <authorList>
            <consortium name="The Broad Institute Genomics Platform"/>
            <consortium name="The Broad Institute Genome Sequencing Center for Infectious Disease"/>
            <person name="Wu L."/>
            <person name="Ma J."/>
        </authorList>
    </citation>
    <scope>NUCLEOTIDE SEQUENCE [LARGE SCALE GENOMIC DNA]</scope>
    <source>
        <strain evidence="10">JCM 17555</strain>
    </source>
</reference>
<evidence type="ECO:0000256" key="6">
    <source>
        <dbReference type="ARBA" id="ARBA00023235"/>
    </source>
</evidence>
<protein>
    <recommendedName>
        <fullName evidence="7 8">Triosephosphate isomerase</fullName>
        <shortName evidence="7">TIM</shortName>
        <shortName evidence="7">TPI</shortName>
        <ecNumber evidence="7 8">5.3.1.1</ecNumber>
    </recommendedName>
    <alternativeName>
        <fullName evidence="7">Triose-phosphate isomerase</fullName>
    </alternativeName>
</protein>
<feature type="binding site" evidence="7">
    <location>
        <position position="195"/>
    </location>
    <ligand>
        <name>substrate</name>
    </ligand>
</feature>
<name>A0ABP7Q1C7_9GAMM</name>
<dbReference type="PROSITE" id="PS51440">
    <property type="entry name" value="TIM_2"/>
    <property type="match status" value="1"/>
</dbReference>
<dbReference type="Pfam" id="PF00121">
    <property type="entry name" value="TIM"/>
    <property type="match status" value="1"/>
</dbReference>
<dbReference type="EC" id="5.3.1.1" evidence="7 8"/>
<dbReference type="HAMAP" id="MF_00147_B">
    <property type="entry name" value="TIM_B"/>
    <property type="match status" value="1"/>
</dbReference>
<sequence length="238" mass="25058">MAAVNEGLHQLRPDVSVMIFPPYTSLAEAQVLCSELHYGAQNCSSFEVGAYTGEVAAEMLASYGCSAVIVGHSERRQILAENEEALAAKTRRALAADMAVVFCVGESLQERESGQAEAVCCAQLGTLMSVLGNMDLAELVAKERVIVAYEPVWAIGTGKTASAEDAQAMHATLRSEMSRTLGEQAGKVQILYGGSVKSANAGQLFRQADIDGALIGGASLDADEFVEIVRIADALVEG</sequence>
<accession>A0ABP7Q1C7</accession>
<evidence type="ECO:0000256" key="3">
    <source>
        <dbReference type="ARBA" id="ARBA00022432"/>
    </source>
</evidence>